<dbReference type="InterPro" id="IPR011600">
    <property type="entry name" value="Pept_C14_caspase"/>
</dbReference>
<sequence length="361" mass="40224">MAASDYAILVGISHYRDEKKFPPLKGPSNDVARFREWLLSPQGGDIPEGQVTALTSPDPAMPGQWVPNRELFAQRFNEIALDRNTGEFVRREGRLYLYFSGHGFSRLTDDNTRAALYGADNLGKYQSNLAGTLYAEAAKRARLFREVVLIMDCCRDTESNVDYSAPDLNLFEHANTEGVQMFSIYAAPKRGKAQERELPGSGGLFVGLMTNALLRALQEAPCDIVGRVPGRVLTQYIGMNWVDWYPQSTPPSPRVIGPDSEDMFFRSGQRLEIQCFVLPKVGSGGFALRLRSASLNAEGVVREKDIVWRDANLAWQLTLKVDTLADGARVFELALPAQEHELQSDISQRKFVPGAQHVIEI</sequence>
<reference evidence="2" key="1">
    <citation type="journal article" date="2021" name="Microorganisms">
        <title>The Ever-Expanding Pseudomonas Genus: Description of 43 New Species and Partition of the Pseudomonas putida Group.</title>
        <authorList>
            <person name="Girard L."/>
            <person name="Lood C."/>
            <person name="Hofte M."/>
            <person name="Vandamme P."/>
            <person name="Rokni-Zadeh H."/>
            <person name="van Noort V."/>
            <person name="Lavigne R."/>
            <person name="De Mot R."/>
        </authorList>
    </citation>
    <scope>NUCLEOTIDE SEQUENCE</scope>
    <source>
        <strain evidence="2">COW40</strain>
    </source>
</reference>
<evidence type="ECO:0000259" key="1">
    <source>
        <dbReference type="Pfam" id="PF00656"/>
    </source>
</evidence>
<organism evidence="2 3">
    <name type="scientific">Pseudomonas fakonensis</name>
    <dbReference type="NCBI Taxonomy" id="2842355"/>
    <lineage>
        <taxon>Bacteria</taxon>
        <taxon>Pseudomonadati</taxon>
        <taxon>Pseudomonadota</taxon>
        <taxon>Gammaproteobacteria</taxon>
        <taxon>Pseudomonadales</taxon>
        <taxon>Pseudomonadaceae</taxon>
        <taxon>Pseudomonas</taxon>
    </lineage>
</organism>
<dbReference type="RefSeq" id="WP_217839439.1">
    <property type="nucleotide sequence ID" value="NZ_CP077076.1"/>
</dbReference>
<name>A0ABX8N1L9_9PSED</name>
<proteinExistence type="predicted"/>
<evidence type="ECO:0000313" key="3">
    <source>
        <dbReference type="Proteomes" id="UP001046350"/>
    </source>
</evidence>
<dbReference type="Proteomes" id="UP001046350">
    <property type="component" value="Chromosome"/>
</dbReference>
<protein>
    <submittedName>
        <fullName evidence="2">Caspase family protein</fullName>
    </submittedName>
</protein>
<feature type="domain" description="Peptidase C14 caspase" evidence="1">
    <location>
        <begin position="6"/>
        <end position="219"/>
    </location>
</feature>
<keyword evidence="3" id="KW-1185">Reference proteome</keyword>
<dbReference type="EMBL" id="CP077076">
    <property type="protein sequence ID" value="QXH49832.1"/>
    <property type="molecule type" value="Genomic_DNA"/>
</dbReference>
<gene>
    <name evidence="2" type="ORF">KSS94_18020</name>
</gene>
<dbReference type="Pfam" id="PF00656">
    <property type="entry name" value="Peptidase_C14"/>
    <property type="match status" value="1"/>
</dbReference>
<accession>A0ABX8N1L9</accession>
<evidence type="ECO:0000313" key="2">
    <source>
        <dbReference type="EMBL" id="QXH49832.1"/>
    </source>
</evidence>